<dbReference type="SMART" id="SM00304">
    <property type="entry name" value="HAMP"/>
    <property type="match status" value="1"/>
</dbReference>
<keyword evidence="13" id="KW-0175">Coiled coil</keyword>
<keyword evidence="9 18" id="KW-0067">ATP-binding</keyword>
<dbReference type="PRINTS" id="PR00344">
    <property type="entry name" value="BCTRLSENSOR"/>
</dbReference>
<dbReference type="SUPFAM" id="SSF55785">
    <property type="entry name" value="PYP-like sensor domain (PAS domain)"/>
    <property type="match status" value="1"/>
</dbReference>
<keyword evidence="5" id="KW-0808">Transferase</keyword>
<organism evidence="18 19">
    <name type="scientific">Lysobacter brunescens</name>
    <dbReference type="NCBI Taxonomy" id="262323"/>
    <lineage>
        <taxon>Bacteria</taxon>
        <taxon>Pseudomonadati</taxon>
        <taxon>Pseudomonadota</taxon>
        <taxon>Gammaproteobacteria</taxon>
        <taxon>Lysobacterales</taxon>
        <taxon>Lysobacteraceae</taxon>
        <taxon>Lysobacter</taxon>
    </lineage>
</organism>
<feature type="domain" description="HAMP" evidence="17">
    <location>
        <begin position="275"/>
        <end position="329"/>
    </location>
</feature>
<feature type="transmembrane region" description="Helical" evidence="14">
    <location>
        <begin position="20"/>
        <end position="43"/>
    </location>
</feature>
<dbReference type="PROSITE" id="PS50885">
    <property type="entry name" value="HAMP"/>
    <property type="match status" value="1"/>
</dbReference>
<keyword evidence="4" id="KW-0597">Phosphoprotein</keyword>
<proteinExistence type="predicted"/>
<comment type="subcellular location">
    <subcellularLocation>
        <location evidence="2">Membrane</location>
        <topology evidence="2">Multi-pass membrane protein</topology>
    </subcellularLocation>
</comment>
<evidence type="ECO:0000256" key="8">
    <source>
        <dbReference type="ARBA" id="ARBA00022777"/>
    </source>
</evidence>
<dbReference type="InterPro" id="IPR050351">
    <property type="entry name" value="BphY/WalK/GraS-like"/>
</dbReference>
<dbReference type="CDD" id="cd00082">
    <property type="entry name" value="HisKA"/>
    <property type="match status" value="1"/>
</dbReference>
<evidence type="ECO:0000256" key="11">
    <source>
        <dbReference type="ARBA" id="ARBA00023012"/>
    </source>
</evidence>
<dbReference type="PROSITE" id="PS50112">
    <property type="entry name" value="PAS"/>
    <property type="match status" value="1"/>
</dbReference>
<dbReference type="Pfam" id="PF00512">
    <property type="entry name" value="HisKA"/>
    <property type="match status" value="1"/>
</dbReference>
<dbReference type="InterPro" id="IPR003661">
    <property type="entry name" value="HisK_dim/P_dom"/>
</dbReference>
<evidence type="ECO:0000256" key="2">
    <source>
        <dbReference type="ARBA" id="ARBA00004141"/>
    </source>
</evidence>
<dbReference type="SMART" id="SM00388">
    <property type="entry name" value="HisKA"/>
    <property type="match status" value="1"/>
</dbReference>
<keyword evidence="11" id="KW-0902">Two-component regulatory system</keyword>
<comment type="catalytic activity">
    <reaction evidence="1">
        <text>ATP + protein L-histidine = ADP + protein N-phospho-L-histidine.</text>
        <dbReference type="EC" id="2.7.13.3"/>
    </reaction>
</comment>
<dbReference type="InterPro" id="IPR013767">
    <property type="entry name" value="PAS_fold"/>
</dbReference>
<evidence type="ECO:0000256" key="9">
    <source>
        <dbReference type="ARBA" id="ARBA00022840"/>
    </source>
</evidence>
<reference evidence="19" key="1">
    <citation type="journal article" date="2019" name="Int. J. Syst. Evol. Microbiol.">
        <title>The Global Catalogue of Microorganisms (GCM) 10K type strain sequencing project: providing services to taxonomists for standard genome sequencing and annotation.</title>
        <authorList>
            <consortium name="The Broad Institute Genomics Platform"/>
            <consortium name="The Broad Institute Genome Sequencing Center for Infectious Disease"/>
            <person name="Wu L."/>
            <person name="Ma J."/>
        </authorList>
    </citation>
    <scope>NUCLEOTIDE SEQUENCE [LARGE SCALE GENOMIC DNA]</scope>
    <source>
        <strain evidence="19">CCUG 55585</strain>
    </source>
</reference>
<keyword evidence="6 14" id="KW-0812">Transmembrane</keyword>
<dbReference type="CDD" id="cd00130">
    <property type="entry name" value="PAS"/>
    <property type="match status" value="1"/>
</dbReference>
<dbReference type="Pfam" id="PF02518">
    <property type="entry name" value="HATPase_c"/>
    <property type="match status" value="1"/>
</dbReference>
<evidence type="ECO:0000259" key="15">
    <source>
        <dbReference type="PROSITE" id="PS50109"/>
    </source>
</evidence>
<dbReference type="EC" id="2.7.13.3" evidence="3"/>
<evidence type="ECO:0000256" key="13">
    <source>
        <dbReference type="SAM" id="Coils"/>
    </source>
</evidence>
<dbReference type="Gene3D" id="6.10.340.10">
    <property type="match status" value="1"/>
</dbReference>
<comment type="caution">
    <text evidence="18">The sequence shown here is derived from an EMBL/GenBank/DDBJ whole genome shotgun (WGS) entry which is preliminary data.</text>
</comment>
<evidence type="ECO:0000256" key="4">
    <source>
        <dbReference type="ARBA" id="ARBA00022553"/>
    </source>
</evidence>
<dbReference type="InterPro" id="IPR004358">
    <property type="entry name" value="Sig_transdc_His_kin-like_C"/>
</dbReference>
<keyword evidence="19" id="KW-1185">Reference proteome</keyword>
<dbReference type="InterPro" id="IPR005467">
    <property type="entry name" value="His_kinase_dom"/>
</dbReference>
<dbReference type="PROSITE" id="PS50109">
    <property type="entry name" value="HIS_KIN"/>
    <property type="match status" value="1"/>
</dbReference>
<dbReference type="RefSeq" id="WP_386821971.1">
    <property type="nucleotide sequence ID" value="NZ_JBHTIF010000001.1"/>
</dbReference>
<evidence type="ECO:0000256" key="6">
    <source>
        <dbReference type="ARBA" id="ARBA00022692"/>
    </source>
</evidence>
<evidence type="ECO:0000256" key="3">
    <source>
        <dbReference type="ARBA" id="ARBA00012438"/>
    </source>
</evidence>
<evidence type="ECO:0000256" key="1">
    <source>
        <dbReference type="ARBA" id="ARBA00000085"/>
    </source>
</evidence>
<dbReference type="Proteomes" id="UP001597110">
    <property type="component" value="Unassembled WGS sequence"/>
</dbReference>
<keyword evidence="7" id="KW-0547">Nucleotide-binding</keyword>
<dbReference type="Gene3D" id="1.10.287.130">
    <property type="match status" value="1"/>
</dbReference>
<dbReference type="CDD" id="cd00075">
    <property type="entry name" value="HATPase"/>
    <property type="match status" value="1"/>
</dbReference>
<keyword evidence="12 14" id="KW-0472">Membrane</keyword>
<evidence type="ECO:0000256" key="14">
    <source>
        <dbReference type="SAM" id="Phobius"/>
    </source>
</evidence>
<protein>
    <recommendedName>
        <fullName evidence="3">histidine kinase</fullName>
        <ecNumber evidence="3">2.7.13.3</ecNumber>
    </recommendedName>
</protein>
<dbReference type="SUPFAM" id="SSF55874">
    <property type="entry name" value="ATPase domain of HSP90 chaperone/DNA topoisomerase II/histidine kinase"/>
    <property type="match status" value="1"/>
</dbReference>
<dbReference type="InterPro" id="IPR036890">
    <property type="entry name" value="HATPase_C_sf"/>
</dbReference>
<dbReference type="InterPro" id="IPR035965">
    <property type="entry name" value="PAS-like_dom_sf"/>
</dbReference>
<dbReference type="InterPro" id="IPR000014">
    <property type="entry name" value="PAS"/>
</dbReference>
<evidence type="ECO:0000259" key="16">
    <source>
        <dbReference type="PROSITE" id="PS50112"/>
    </source>
</evidence>
<evidence type="ECO:0000313" key="18">
    <source>
        <dbReference type="EMBL" id="MFD0724301.1"/>
    </source>
</evidence>
<dbReference type="InterPro" id="IPR003660">
    <property type="entry name" value="HAMP_dom"/>
</dbReference>
<dbReference type="PANTHER" id="PTHR42878:SF7">
    <property type="entry name" value="SENSOR HISTIDINE KINASE GLRK"/>
    <property type="match status" value="1"/>
</dbReference>
<dbReference type="InterPro" id="IPR036097">
    <property type="entry name" value="HisK_dim/P_sf"/>
</dbReference>
<dbReference type="Gene3D" id="3.30.450.20">
    <property type="entry name" value="PAS domain"/>
    <property type="match status" value="1"/>
</dbReference>
<evidence type="ECO:0000256" key="10">
    <source>
        <dbReference type="ARBA" id="ARBA00022989"/>
    </source>
</evidence>
<evidence type="ECO:0000256" key="12">
    <source>
        <dbReference type="ARBA" id="ARBA00023136"/>
    </source>
</evidence>
<dbReference type="InterPro" id="IPR003594">
    <property type="entry name" value="HATPase_dom"/>
</dbReference>
<feature type="transmembrane region" description="Helical" evidence="14">
    <location>
        <begin position="251"/>
        <end position="274"/>
    </location>
</feature>
<dbReference type="SUPFAM" id="SSF47384">
    <property type="entry name" value="Homodimeric domain of signal transducing histidine kinase"/>
    <property type="match status" value="1"/>
</dbReference>
<name>A0ABW2Y740_9GAMM</name>
<feature type="domain" description="PAS" evidence="16">
    <location>
        <begin position="334"/>
        <end position="387"/>
    </location>
</feature>
<dbReference type="SMART" id="SM00091">
    <property type="entry name" value="PAS"/>
    <property type="match status" value="1"/>
</dbReference>
<dbReference type="PANTHER" id="PTHR42878">
    <property type="entry name" value="TWO-COMPONENT HISTIDINE KINASE"/>
    <property type="match status" value="1"/>
</dbReference>
<evidence type="ECO:0000259" key="17">
    <source>
        <dbReference type="PROSITE" id="PS50885"/>
    </source>
</evidence>
<keyword evidence="10 14" id="KW-1133">Transmembrane helix</keyword>
<evidence type="ECO:0000256" key="7">
    <source>
        <dbReference type="ARBA" id="ARBA00022741"/>
    </source>
</evidence>
<dbReference type="GO" id="GO:0005524">
    <property type="term" value="F:ATP binding"/>
    <property type="evidence" value="ECO:0007669"/>
    <property type="project" value="UniProtKB-KW"/>
</dbReference>
<keyword evidence="8" id="KW-0418">Kinase</keyword>
<feature type="domain" description="Histidine kinase" evidence="15">
    <location>
        <begin position="452"/>
        <end position="671"/>
    </location>
</feature>
<gene>
    <name evidence="18" type="ORF">ACFQ0E_01690</name>
</gene>
<evidence type="ECO:0000256" key="5">
    <source>
        <dbReference type="ARBA" id="ARBA00022679"/>
    </source>
</evidence>
<accession>A0ABW2Y740</accession>
<dbReference type="SMART" id="SM00387">
    <property type="entry name" value="HATPase_c"/>
    <property type="match status" value="1"/>
</dbReference>
<dbReference type="Pfam" id="PF00989">
    <property type="entry name" value="PAS"/>
    <property type="match status" value="1"/>
</dbReference>
<dbReference type="EMBL" id="JBHTIF010000001">
    <property type="protein sequence ID" value="MFD0724301.1"/>
    <property type="molecule type" value="Genomic_DNA"/>
</dbReference>
<dbReference type="Gene3D" id="3.30.565.10">
    <property type="entry name" value="Histidine kinase-like ATPase, C-terminal domain"/>
    <property type="match status" value="1"/>
</dbReference>
<feature type="coiled-coil region" evidence="13">
    <location>
        <begin position="41"/>
        <end position="68"/>
    </location>
</feature>
<sequence>MSAPATSKRRQLSHVLLVSYIGLVLFFAVFLLGASVGTIRAAAQAQARNEAERSASEARRRLVEWQREPAVVADLLIKQPSLPFYLQRGQFTKARALIADVGKTSDIDYIGLERQGQMIGQVGLRPPTSVAGLAFGKRSEAWRIVRRPVPYVQDVFIVVAQRLGDRLSQRSDVEYVDVRLRPAIRQRRAQPDAWTAALQEVSFTGEADTYEDIRGTAAVRIVAIRDTDGRIGALLVASVHEQWMTRRILEWLGIFGLSSLVTGGIAFALAYLLAARIALPFARLTSVARRLGSGDLSTPVAPPGTFLSEPVALAENLENMRARVSALTESEREQRQELDVILDGVDEGIVGIDDHDVVHYANRQFLELVGRERSDVIGRPLQDTLKPVPSSAAAGEGAIPGLPAPERYFATDMMRPVIARRLRAAEDRHVMVVREENAIEAARGMRDRILANLSHEFQTPLSAQIASIELLRDHLRDHGDEIAMRLADAQYRGSIRLSQLVNNLLDSVRIESGEMRLRRAPLDLISVIAEAIELMQPLIEQRDQRVLSSLPAGPLLVGDAQRLFSVIVNLVANANKFAPDQTRIWIEAEWAADRVTVWVEDEGPGLPVSHTVSDLFAPFKRSPHEEPSQRGTGLGLTIVHAIVLAHGGVVKVVEPLRARGTRIGIVLPLESNA</sequence>
<evidence type="ECO:0000313" key="19">
    <source>
        <dbReference type="Proteomes" id="UP001597110"/>
    </source>
</evidence>